<dbReference type="RefSeq" id="WP_124683699.1">
    <property type="nucleotide sequence ID" value="NZ_CP033969.1"/>
</dbReference>
<evidence type="ECO:0008006" key="4">
    <source>
        <dbReference type="Google" id="ProtNLM"/>
    </source>
</evidence>
<evidence type="ECO:0000313" key="2">
    <source>
        <dbReference type="EMBL" id="AZG13848.1"/>
    </source>
</evidence>
<protein>
    <recommendedName>
        <fullName evidence="4">Bacteriophage protein</fullName>
    </recommendedName>
</protein>
<proteinExistence type="predicted"/>
<dbReference type="AlphaFoldDB" id="A0A3G8H069"/>
<reference evidence="3" key="1">
    <citation type="submission" date="2018-11" db="EMBL/GenBank/DDBJ databases">
        <title>FDA dAtabase for Regulatory Grade micrObial Sequences (FDA-ARGOS): Supporting development and validation of Infectious Disease Dx tests.</title>
        <authorList>
            <person name="Goldberg B."/>
            <person name="Campos J."/>
            <person name="Tallon L."/>
            <person name="Sadzewicz L."/>
            <person name="Zhao X."/>
            <person name="Vavikolanu K."/>
            <person name="Mehta A."/>
            <person name="Aluvathingal J."/>
            <person name="Nadendla S."/>
            <person name="Geyer C."/>
            <person name="Nandy P."/>
            <person name="Yan Y."/>
            <person name="Sichtig H."/>
        </authorList>
    </citation>
    <scope>NUCLEOTIDE SEQUENCE [LARGE SCALE GENOMIC DNA]</scope>
    <source>
        <strain evidence="3">FDAARGOS_614</strain>
    </source>
</reference>
<sequence>MGFIKTDRLKDVLQSISGLVDKQVLVGIPDSTAGRKDEGAPLSNAEIGYIQENGAPEINLPARPHLVPGVAAAQPKTLPQLQKGVEAALDGDLDGAKRRMSMAGLAAQSSVRALINSGIGPALSDATLRNRARRGRKGAKEELASREAGQQPSTELAKPLVDTAQYRNSITYVLRKRK</sequence>
<dbReference type="KEGG" id="cpau:EHF44_10540"/>
<dbReference type="Proteomes" id="UP000270411">
    <property type="component" value="Chromosome 1"/>
</dbReference>
<dbReference type="OrthoDB" id="8160844at2"/>
<dbReference type="EMBL" id="CP033969">
    <property type="protein sequence ID" value="AZG13848.1"/>
    <property type="molecule type" value="Genomic_DNA"/>
</dbReference>
<organism evidence="2 3">
    <name type="scientific">Cupriavidus pauculus</name>
    <dbReference type="NCBI Taxonomy" id="82633"/>
    <lineage>
        <taxon>Bacteria</taxon>
        <taxon>Pseudomonadati</taxon>
        <taxon>Pseudomonadota</taxon>
        <taxon>Betaproteobacteria</taxon>
        <taxon>Burkholderiales</taxon>
        <taxon>Burkholderiaceae</taxon>
        <taxon>Cupriavidus</taxon>
    </lineage>
</organism>
<gene>
    <name evidence="2" type="ORF">EHF44_10540</name>
</gene>
<feature type="region of interest" description="Disordered" evidence="1">
    <location>
        <begin position="131"/>
        <end position="160"/>
    </location>
</feature>
<evidence type="ECO:0000256" key="1">
    <source>
        <dbReference type="SAM" id="MobiDB-lite"/>
    </source>
</evidence>
<accession>A0A3G8H069</accession>
<name>A0A3G8H069_9BURK</name>
<evidence type="ECO:0000313" key="3">
    <source>
        <dbReference type="Proteomes" id="UP000270411"/>
    </source>
</evidence>